<gene>
    <name evidence="2" type="ORF">NA8A_07994</name>
</gene>
<dbReference type="eggNOG" id="COG3831">
    <property type="taxonomic scope" value="Bacteria"/>
</dbReference>
<dbReference type="Gene3D" id="2.20.140.10">
    <property type="entry name" value="WGR domain"/>
    <property type="match status" value="1"/>
</dbReference>
<evidence type="ECO:0000259" key="1">
    <source>
        <dbReference type="PROSITE" id="PS51977"/>
    </source>
</evidence>
<dbReference type="PATRIC" id="fig|1231190.3.peg.1673"/>
<sequence>MIEKNSCRLFKRIDPERNMARFYTLSVEPTLFGDAALVRQWGRIGTRGQLKINLFDTMPAAEEALSRLAARKLRRGYRAI</sequence>
<dbReference type="CDD" id="cd07996">
    <property type="entry name" value="WGR_MMR_like"/>
    <property type="match status" value="1"/>
</dbReference>
<dbReference type="AlphaFoldDB" id="K2PQE3"/>
<dbReference type="Proteomes" id="UP000007374">
    <property type="component" value="Unassembled WGS sequence"/>
</dbReference>
<dbReference type="InterPro" id="IPR049809">
    <property type="entry name" value="YehF/YfeS-like_WGR"/>
</dbReference>
<feature type="domain" description="WGR" evidence="1">
    <location>
        <begin position="6"/>
        <end position="80"/>
    </location>
</feature>
<evidence type="ECO:0000313" key="3">
    <source>
        <dbReference type="Proteomes" id="UP000007374"/>
    </source>
</evidence>
<dbReference type="SUPFAM" id="SSF142921">
    <property type="entry name" value="WGR domain-like"/>
    <property type="match status" value="1"/>
</dbReference>
<accession>K2PQE3</accession>
<dbReference type="OrthoDB" id="5801306at2"/>
<dbReference type="Pfam" id="PF05406">
    <property type="entry name" value="WGR"/>
    <property type="match status" value="1"/>
</dbReference>
<dbReference type="STRING" id="721133.SAMN05216176_105295"/>
<dbReference type="InterPro" id="IPR008893">
    <property type="entry name" value="WGR_domain"/>
</dbReference>
<name>K2PQE3_9HYPH</name>
<reference evidence="2 3" key="1">
    <citation type="journal article" date="2012" name="J. Bacteriol.">
        <title>Genome Sequence of Nitratireductor indicus Type Strain C115.</title>
        <authorList>
            <person name="Lai Q."/>
            <person name="Li G."/>
            <person name="Yu Z."/>
            <person name="Shao Z."/>
        </authorList>
    </citation>
    <scope>NUCLEOTIDE SEQUENCE [LARGE SCALE GENOMIC DNA]</scope>
    <source>
        <strain evidence="2 3">C115</strain>
    </source>
</reference>
<dbReference type="PROSITE" id="PS51977">
    <property type="entry name" value="WGR"/>
    <property type="match status" value="1"/>
</dbReference>
<keyword evidence="3" id="KW-1185">Reference proteome</keyword>
<comment type="caution">
    <text evidence="2">The sequence shown here is derived from an EMBL/GenBank/DDBJ whole genome shotgun (WGS) entry which is preliminary data.</text>
</comment>
<dbReference type="SMART" id="SM00773">
    <property type="entry name" value="WGR"/>
    <property type="match status" value="1"/>
</dbReference>
<protein>
    <submittedName>
        <fullName evidence="2">WGR domain-containing protein</fullName>
    </submittedName>
</protein>
<dbReference type="RefSeq" id="WP_009756416.1">
    <property type="nucleotide sequence ID" value="NZ_AMSI01000004.1"/>
</dbReference>
<dbReference type="EMBL" id="AMSI01000004">
    <property type="protein sequence ID" value="EKF43262.1"/>
    <property type="molecule type" value="Genomic_DNA"/>
</dbReference>
<dbReference type="InterPro" id="IPR036930">
    <property type="entry name" value="WGR_dom_sf"/>
</dbReference>
<evidence type="ECO:0000313" key="2">
    <source>
        <dbReference type="EMBL" id="EKF43262.1"/>
    </source>
</evidence>
<proteinExistence type="predicted"/>
<organism evidence="2 3">
    <name type="scientific">Nitratireductor indicus C115</name>
    <dbReference type="NCBI Taxonomy" id="1231190"/>
    <lineage>
        <taxon>Bacteria</taxon>
        <taxon>Pseudomonadati</taxon>
        <taxon>Pseudomonadota</taxon>
        <taxon>Alphaproteobacteria</taxon>
        <taxon>Hyphomicrobiales</taxon>
        <taxon>Phyllobacteriaceae</taxon>
        <taxon>Nitratireductor</taxon>
    </lineage>
</organism>